<name>A0ABZ2XPN1_9RHOB</name>
<proteinExistence type="inferred from homology"/>
<reference evidence="4 5" key="1">
    <citation type="submission" date="2023-04" db="EMBL/GenBank/DDBJ databases">
        <title>Complete genome sequence of Alisedimentitalea scapharcae.</title>
        <authorList>
            <person name="Rong J.-C."/>
            <person name="Yi M.-L."/>
            <person name="Zhao Q."/>
        </authorList>
    </citation>
    <scope>NUCLEOTIDE SEQUENCE [LARGE SCALE GENOMIC DNA]</scope>
    <source>
        <strain evidence="4 5">KCTC 42119</strain>
    </source>
</reference>
<evidence type="ECO:0000256" key="1">
    <source>
        <dbReference type="ARBA" id="ARBA00008571"/>
    </source>
</evidence>
<organism evidence="4 5">
    <name type="scientific">Aliisedimentitalea scapharcae</name>
    <dbReference type="NCBI Taxonomy" id="1524259"/>
    <lineage>
        <taxon>Bacteria</taxon>
        <taxon>Pseudomonadati</taxon>
        <taxon>Pseudomonadota</taxon>
        <taxon>Alphaproteobacteria</taxon>
        <taxon>Rhodobacterales</taxon>
        <taxon>Roseobacteraceae</taxon>
        <taxon>Aliisedimentitalea</taxon>
    </lineage>
</organism>
<accession>A0ABZ2XPN1</accession>
<evidence type="ECO:0000256" key="2">
    <source>
        <dbReference type="ARBA" id="ARBA00019418"/>
    </source>
</evidence>
<dbReference type="PANTHER" id="PTHR12469">
    <property type="entry name" value="PROTEIN EMI5 HOMOLOG, MITOCHONDRIAL"/>
    <property type="match status" value="1"/>
</dbReference>
<keyword evidence="5" id="KW-1185">Reference proteome</keyword>
<gene>
    <name evidence="4" type="ORF">QEZ52_15780</name>
</gene>
<dbReference type="EMBL" id="CP123584">
    <property type="protein sequence ID" value="WZK88054.1"/>
    <property type="molecule type" value="Genomic_DNA"/>
</dbReference>
<keyword evidence="3" id="KW-0143">Chaperone</keyword>
<evidence type="ECO:0000313" key="5">
    <source>
        <dbReference type="Proteomes" id="UP001623232"/>
    </source>
</evidence>
<dbReference type="SUPFAM" id="SSF109910">
    <property type="entry name" value="YgfY-like"/>
    <property type="match status" value="1"/>
</dbReference>
<dbReference type="InterPro" id="IPR005631">
    <property type="entry name" value="SDH"/>
</dbReference>
<sequence>MSETPEHRIKRLKMRSMRRGIKEMDLILTAYADRTLPQMSAAELDLYDALLHENDQDLYQWVTGQVAAPEPYANMIRDISQTFQK</sequence>
<dbReference type="Gene3D" id="1.10.150.250">
    <property type="entry name" value="Flavinator of succinate dehydrogenase"/>
    <property type="match status" value="1"/>
</dbReference>
<comment type="similarity">
    <text evidence="1">Belongs to the SdhE FAD assembly factor family.</text>
</comment>
<evidence type="ECO:0000313" key="4">
    <source>
        <dbReference type="EMBL" id="WZK88054.1"/>
    </source>
</evidence>
<dbReference type="PANTHER" id="PTHR12469:SF2">
    <property type="entry name" value="SUCCINATE DEHYDROGENASE ASSEMBLY FACTOR 2, MITOCHONDRIAL"/>
    <property type="match status" value="1"/>
</dbReference>
<protein>
    <recommendedName>
        <fullName evidence="2">FAD assembly factor SdhE</fullName>
    </recommendedName>
</protein>
<dbReference type="RefSeq" id="WP_406645410.1">
    <property type="nucleotide sequence ID" value="NZ_CP123584.1"/>
</dbReference>
<dbReference type="Proteomes" id="UP001623232">
    <property type="component" value="Chromosome"/>
</dbReference>
<evidence type="ECO:0000256" key="3">
    <source>
        <dbReference type="ARBA" id="ARBA00023186"/>
    </source>
</evidence>
<dbReference type="Pfam" id="PF03937">
    <property type="entry name" value="Sdh5"/>
    <property type="match status" value="1"/>
</dbReference>
<dbReference type="InterPro" id="IPR036714">
    <property type="entry name" value="SDH_sf"/>
</dbReference>